<feature type="transmembrane region" description="Helical" evidence="1">
    <location>
        <begin position="526"/>
        <end position="546"/>
    </location>
</feature>
<feature type="transmembrane region" description="Helical" evidence="1">
    <location>
        <begin position="853"/>
        <end position="872"/>
    </location>
</feature>
<dbReference type="RefSeq" id="WP_073403774.1">
    <property type="nucleotide sequence ID" value="NZ_FQTV01000020.1"/>
</dbReference>
<feature type="transmembrane region" description="Helical" evidence="1">
    <location>
        <begin position="431"/>
        <end position="451"/>
    </location>
</feature>
<dbReference type="SUPFAM" id="SSF82714">
    <property type="entry name" value="Multidrug efflux transporter AcrB TolC docking domain, DN and DC subdomains"/>
    <property type="match status" value="2"/>
</dbReference>
<dbReference type="GO" id="GO:0042910">
    <property type="term" value="F:xenobiotic transmembrane transporter activity"/>
    <property type="evidence" value="ECO:0007669"/>
    <property type="project" value="TreeGrafter"/>
</dbReference>
<dbReference type="Proteomes" id="UP000184509">
    <property type="component" value="Unassembled WGS sequence"/>
</dbReference>
<dbReference type="Gene3D" id="3.30.70.1320">
    <property type="entry name" value="Multidrug efflux transporter AcrB pore domain like"/>
    <property type="match status" value="1"/>
</dbReference>
<feature type="transmembrane region" description="Helical" evidence="1">
    <location>
        <begin position="951"/>
        <end position="972"/>
    </location>
</feature>
<sequence length="1018" mass="111190">MLISDIALKRPVGSIVLSLIIILMGVVGFNFLGVRLYPSIDPPIITVQTSYVGANSEIIESQITEPLEKSINGIEGVKSISSRSSIGTSNITVEFDLGTDLEKAANDVRDKVSQATSRLPQDIDSQPTVTKADADSDPIIMLTAQSTTMNAIELSDYAENVLQEKLQTIPGVSSVSLFGQQRPAMRLWLNPEKMAAYGITAADVDNALGKENVEMPGGKIRGNATELIVKTRGRLTTEDDFNNLIIKQSDNQVVRLQDVGEAVLGPQNDESGSRVNGITGVTLNLIPLPGANDIQIADEFYKRLDQIKQNLPKGMELNIARDKSVFVRQSVHDVIETLVIAIILVVVIIFLFFRNWIIALRPLLDIPVSLIGTFFIMYIMGYSINVLTLLGIVLATGLVVDDGIVVTENIFKRIEKGKNKWEAAFEGTREIFFAVVSTSLTLAIVFIPIVFLEGFTGRLFREFGIVVASAVLISALVSLTLTPVLNVLLGGSSSHHSKFYVASEPFFVGMENGYRRLLSYFISNKWVAFSILGFCIIVILSVSKILKSELAPLEDHSFIRTAITAPEGSEYNATQKIIDNIARINMDSVPGSEYVLARYGGGFSGSSNAGFVMTLLADPTKRKASQQDVYDKLSKIYSKIPDARVIPSQEPTISTSANRGLPVQFVIQNLDFEKIRKILPKFMDEAQNSPVFSNVDVDLKFNKPELNVTVDRLKANTLGVNEKDVSSALNLAYSGGRYGYFLKNNKQYYIIGQVAKEDRNVPANISSMYVRSQSGEMIQLDNLVKIKETSNPPILYHFNRYKSATVSANLAKGKALGEGIEEMQRIADKLLDASFTTALSGSSRDFEESSSNISFALILALLLIYLILAAQFESFRDPFIIMLTVPMAIAGAMLSLWMCGQTINIFSEIGMILLIGIVTKNGILIVEFANQKRMAGMTNRVAAFEGASARLRPIVMTSLATIFGSLPIALALGSGAESRVSLGIVVVGGLLFALILTLFVIPVTYIAISSNSKFKNQS</sequence>
<evidence type="ECO:0000256" key="1">
    <source>
        <dbReference type="SAM" id="Phobius"/>
    </source>
</evidence>
<keyword evidence="3" id="KW-1185">Reference proteome</keyword>
<feature type="transmembrane region" description="Helical" evidence="1">
    <location>
        <begin position="386"/>
        <end position="411"/>
    </location>
</feature>
<keyword evidence="1" id="KW-0812">Transmembrane</keyword>
<dbReference type="AlphaFoldDB" id="A0A1M5GBT1"/>
<feature type="transmembrane region" description="Helical" evidence="1">
    <location>
        <begin position="984"/>
        <end position="1008"/>
    </location>
</feature>
<accession>A0A1M5GBT1</accession>
<dbReference type="GO" id="GO:0005886">
    <property type="term" value="C:plasma membrane"/>
    <property type="evidence" value="ECO:0007669"/>
    <property type="project" value="TreeGrafter"/>
</dbReference>
<feature type="transmembrane region" description="Helical" evidence="1">
    <location>
        <begin position="909"/>
        <end position="930"/>
    </location>
</feature>
<dbReference type="InterPro" id="IPR027463">
    <property type="entry name" value="AcrB_DN_DC_subdom"/>
</dbReference>
<dbReference type="InterPro" id="IPR001036">
    <property type="entry name" value="Acrflvin-R"/>
</dbReference>
<evidence type="ECO:0000313" key="3">
    <source>
        <dbReference type="Proteomes" id="UP000184509"/>
    </source>
</evidence>
<dbReference type="Gene3D" id="3.30.2090.10">
    <property type="entry name" value="Multidrug efflux transporter AcrB TolC docking domain, DN and DC subdomains"/>
    <property type="match status" value="2"/>
</dbReference>
<dbReference type="PRINTS" id="PR00702">
    <property type="entry name" value="ACRIFLAVINRP"/>
</dbReference>
<dbReference type="PANTHER" id="PTHR32063:SF28">
    <property type="entry name" value="BLR2861 PROTEIN"/>
    <property type="match status" value="1"/>
</dbReference>
<organism evidence="2 3">
    <name type="scientific">Bacteroides luti</name>
    <dbReference type="NCBI Taxonomy" id="1297750"/>
    <lineage>
        <taxon>Bacteria</taxon>
        <taxon>Pseudomonadati</taxon>
        <taxon>Bacteroidota</taxon>
        <taxon>Bacteroidia</taxon>
        <taxon>Bacteroidales</taxon>
        <taxon>Bacteroidaceae</taxon>
        <taxon>Bacteroides</taxon>
    </lineage>
</organism>
<dbReference type="EMBL" id="FQTV01000020">
    <property type="protein sequence ID" value="SHG00941.1"/>
    <property type="molecule type" value="Genomic_DNA"/>
</dbReference>
<dbReference type="OrthoDB" id="9758940at2"/>
<protein>
    <submittedName>
        <fullName evidence="2">Multidrug efflux pump</fullName>
    </submittedName>
</protein>
<dbReference type="SUPFAM" id="SSF82693">
    <property type="entry name" value="Multidrug efflux transporter AcrB pore domain, PN1, PN2, PC1 and PC2 subdomains"/>
    <property type="match status" value="3"/>
</dbReference>
<feature type="transmembrane region" description="Helical" evidence="1">
    <location>
        <begin position="463"/>
        <end position="489"/>
    </location>
</feature>
<evidence type="ECO:0000313" key="2">
    <source>
        <dbReference type="EMBL" id="SHG00941.1"/>
    </source>
</evidence>
<feature type="transmembrane region" description="Helical" evidence="1">
    <location>
        <begin position="879"/>
        <end position="897"/>
    </location>
</feature>
<feature type="transmembrane region" description="Helical" evidence="1">
    <location>
        <begin position="334"/>
        <end position="353"/>
    </location>
</feature>
<name>A0A1M5GBT1_9BACE</name>
<dbReference type="Gene3D" id="3.30.70.1440">
    <property type="entry name" value="Multidrug efflux transporter AcrB pore domain"/>
    <property type="match status" value="1"/>
</dbReference>
<gene>
    <name evidence="2" type="ORF">SAMN05444405_12010</name>
</gene>
<feature type="transmembrane region" description="Helical" evidence="1">
    <location>
        <begin position="12"/>
        <end position="32"/>
    </location>
</feature>
<dbReference type="Gene3D" id="1.20.1640.10">
    <property type="entry name" value="Multidrug efflux transporter AcrB transmembrane domain"/>
    <property type="match status" value="2"/>
</dbReference>
<reference evidence="2 3" key="1">
    <citation type="submission" date="2016-11" db="EMBL/GenBank/DDBJ databases">
        <authorList>
            <person name="Jaros S."/>
            <person name="Januszkiewicz K."/>
            <person name="Wedrychowicz H."/>
        </authorList>
    </citation>
    <scope>NUCLEOTIDE SEQUENCE [LARGE SCALE GENOMIC DNA]</scope>
    <source>
        <strain evidence="2 3">DSM 26991</strain>
    </source>
</reference>
<keyword evidence="1" id="KW-0472">Membrane</keyword>
<dbReference type="FunFam" id="3.30.70.1430:FF:000001">
    <property type="entry name" value="Efflux pump membrane transporter"/>
    <property type="match status" value="1"/>
</dbReference>
<dbReference type="STRING" id="1297750.SAMN05444405_12010"/>
<feature type="transmembrane region" description="Helical" evidence="1">
    <location>
        <begin position="360"/>
        <end position="380"/>
    </location>
</feature>
<dbReference type="Pfam" id="PF00873">
    <property type="entry name" value="ACR_tran"/>
    <property type="match status" value="1"/>
</dbReference>
<dbReference type="PANTHER" id="PTHR32063">
    <property type="match status" value="1"/>
</dbReference>
<dbReference type="SUPFAM" id="SSF82866">
    <property type="entry name" value="Multidrug efflux transporter AcrB transmembrane domain"/>
    <property type="match status" value="2"/>
</dbReference>
<keyword evidence="1" id="KW-1133">Transmembrane helix</keyword>
<proteinExistence type="predicted"/>
<dbReference type="Gene3D" id="3.30.70.1430">
    <property type="entry name" value="Multidrug efflux transporter AcrB pore domain"/>
    <property type="match status" value="2"/>
</dbReference>